<dbReference type="RefSeq" id="WP_008389926.1">
    <property type="nucleotide sequence ID" value="NZ_AOIV01000044.1"/>
</dbReference>
<dbReference type="AlphaFoldDB" id="M0CX73"/>
<organism evidence="1 2">
    <name type="scientific">Halogeometricum pallidum JCM 14848</name>
    <dbReference type="NCBI Taxonomy" id="1227487"/>
    <lineage>
        <taxon>Archaea</taxon>
        <taxon>Methanobacteriati</taxon>
        <taxon>Methanobacteriota</taxon>
        <taxon>Stenosarchaea group</taxon>
        <taxon>Halobacteria</taxon>
        <taxon>Halobacteriales</taxon>
        <taxon>Haloferacaceae</taxon>
        <taxon>Halogeometricum</taxon>
    </lineage>
</organism>
<evidence type="ECO:0000313" key="1">
    <source>
        <dbReference type="EMBL" id="ELZ26479.1"/>
    </source>
</evidence>
<keyword evidence="2" id="KW-1185">Reference proteome</keyword>
<name>M0CX73_HALPD</name>
<dbReference type="InParanoid" id="M0CX73"/>
<reference evidence="1 2" key="1">
    <citation type="journal article" date="2014" name="PLoS Genet.">
        <title>Phylogenetically driven sequencing of extremely halophilic archaea reveals strategies for static and dynamic osmo-response.</title>
        <authorList>
            <person name="Becker E.A."/>
            <person name="Seitzer P.M."/>
            <person name="Tritt A."/>
            <person name="Larsen D."/>
            <person name="Krusor M."/>
            <person name="Yao A.I."/>
            <person name="Wu D."/>
            <person name="Madern D."/>
            <person name="Eisen J.A."/>
            <person name="Darling A.E."/>
            <person name="Facciotti M.T."/>
        </authorList>
    </citation>
    <scope>NUCLEOTIDE SEQUENCE [LARGE SCALE GENOMIC DNA]</scope>
    <source>
        <strain evidence="1 2">JCM 14848</strain>
    </source>
</reference>
<protein>
    <submittedName>
        <fullName evidence="1">Uncharacterized protein</fullName>
    </submittedName>
</protein>
<evidence type="ECO:0000313" key="2">
    <source>
        <dbReference type="Proteomes" id="UP000011513"/>
    </source>
</evidence>
<dbReference type="Proteomes" id="UP000011513">
    <property type="component" value="Unassembled WGS sequence"/>
</dbReference>
<sequence>MRRAALVRAAYGAVLLLAPDSLVEGVAGGETGRVFSVLRRLLGVRHLLQAFVLRDAECSLAKGAGAGTDLIHAASLLPFVALDGSKRRVYVVDFVVEVAFAAVDVRSALND</sequence>
<dbReference type="EMBL" id="AOIV01000044">
    <property type="protein sequence ID" value="ELZ26479.1"/>
    <property type="molecule type" value="Genomic_DNA"/>
</dbReference>
<gene>
    <name evidence="1" type="ORF">C474_20064</name>
</gene>
<accession>M0CX73</accession>
<comment type="caution">
    <text evidence="1">The sequence shown here is derived from an EMBL/GenBank/DDBJ whole genome shotgun (WGS) entry which is preliminary data.</text>
</comment>
<proteinExistence type="predicted"/>